<evidence type="ECO:0000313" key="4">
    <source>
        <dbReference type="Proteomes" id="UP000829720"/>
    </source>
</evidence>
<evidence type="ECO:0000256" key="2">
    <source>
        <dbReference type="SAM" id="Phobius"/>
    </source>
</evidence>
<comment type="caution">
    <text evidence="3">The sequence shown here is derived from an EMBL/GenBank/DDBJ whole genome shotgun (WGS) entry which is preliminary data.</text>
</comment>
<gene>
    <name evidence="3" type="ORF">AGOR_G00225350</name>
</gene>
<feature type="compositionally biased region" description="Polar residues" evidence="1">
    <location>
        <begin position="51"/>
        <end position="62"/>
    </location>
</feature>
<evidence type="ECO:0000313" key="3">
    <source>
        <dbReference type="EMBL" id="KAI1884334.1"/>
    </source>
</evidence>
<accession>A0A8T3CMF7</accession>
<evidence type="ECO:0008006" key="5">
    <source>
        <dbReference type="Google" id="ProtNLM"/>
    </source>
</evidence>
<dbReference type="AlphaFoldDB" id="A0A8T3CMF7"/>
<protein>
    <recommendedName>
        <fullName evidence="5">TNF family profile domain-containing protein</fullName>
    </recommendedName>
</protein>
<dbReference type="OrthoDB" id="9904331at2759"/>
<dbReference type="EMBL" id="JAERUA010000022">
    <property type="protein sequence ID" value="KAI1884334.1"/>
    <property type="molecule type" value="Genomic_DNA"/>
</dbReference>
<proteinExistence type="predicted"/>
<reference evidence="3" key="1">
    <citation type="submission" date="2021-01" db="EMBL/GenBank/DDBJ databases">
        <authorList>
            <person name="Zahm M."/>
            <person name="Roques C."/>
            <person name="Cabau C."/>
            <person name="Klopp C."/>
            <person name="Donnadieu C."/>
            <person name="Jouanno E."/>
            <person name="Lampietro C."/>
            <person name="Louis A."/>
            <person name="Herpin A."/>
            <person name="Echchiki A."/>
            <person name="Berthelot C."/>
            <person name="Parey E."/>
            <person name="Roest-Crollius H."/>
            <person name="Braasch I."/>
            <person name="Postlethwait J."/>
            <person name="Bobe J."/>
            <person name="Montfort J."/>
            <person name="Bouchez O."/>
            <person name="Begum T."/>
            <person name="Mejri S."/>
            <person name="Adams A."/>
            <person name="Chen W.-J."/>
            <person name="Guiguen Y."/>
        </authorList>
    </citation>
    <scope>NUCLEOTIDE SEQUENCE</scope>
    <source>
        <tissue evidence="3">Blood</tissue>
    </source>
</reference>
<dbReference type="Proteomes" id="UP000829720">
    <property type="component" value="Unassembled WGS sequence"/>
</dbReference>
<keyword evidence="4" id="KW-1185">Reference proteome</keyword>
<organism evidence="3 4">
    <name type="scientific">Albula goreensis</name>
    <dbReference type="NCBI Taxonomy" id="1534307"/>
    <lineage>
        <taxon>Eukaryota</taxon>
        <taxon>Metazoa</taxon>
        <taxon>Chordata</taxon>
        <taxon>Craniata</taxon>
        <taxon>Vertebrata</taxon>
        <taxon>Euteleostomi</taxon>
        <taxon>Actinopterygii</taxon>
        <taxon>Neopterygii</taxon>
        <taxon>Teleostei</taxon>
        <taxon>Albuliformes</taxon>
        <taxon>Albulidae</taxon>
        <taxon>Albula</taxon>
    </lineage>
</organism>
<feature type="transmembrane region" description="Helical" evidence="2">
    <location>
        <begin position="17"/>
        <end position="40"/>
    </location>
</feature>
<name>A0A8T3CMF7_9TELE</name>
<keyword evidence="2" id="KW-0472">Membrane</keyword>
<dbReference type="SUPFAM" id="SSF49842">
    <property type="entry name" value="TNF-like"/>
    <property type="match status" value="1"/>
</dbReference>
<evidence type="ECO:0000256" key="1">
    <source>
        <dbReference type="SAM" id="MobiDB-lite"/>
    </source>
</evidence>
<keyword evidence="2" id="KW-1133">Transmembrane helix</keyword>
<dbReference type="Gene3D" id="2.60.120.40">
    <property type="match status" value="1"/>
</dbReference>
<dbReference type="InterPro" id="IPR008983">
    <property type="entry name" value="Tumour_necrosis_fac-like_dom"/>
</dbReference>
<keyword evidence="2" id="KW-0812">Transmembrane</keyword>
<feature type="region of interest" description="Disordered" evidence="1">
    <location>
        <begin position="47"/>
        <end position="73"/>
    </location>
</feature>
<sequence length="214" mass="24195">MTATEPQYERPNCQRRLVYTLMVMVTLLSIVQAITLAILLTRYSAPAQVPTRPSEQHQTTVPTKPPEEDRTTNAFRRVDVLHQEVMVNRDTSSPLETIPWAKDEDNVKQPLIVQQDHLKVREGKDGHYFLYAQVTLQYDTTMKGSFIGRVMLDDRTLLEAYLTRGSDGPFTTGFLGKRVSLHSGGKIRVLCSPASHINTTDSATYLGVYQLEQL</sequence>